<dbReference type="Gene3D" id="3.40.50.11500">
    <property type="match status" value="1"/>
</dbReference>
<dbReference type="InterPro" id="IPR051942">
    <property type="entry name" value="DENN_domain_containing_2"/>
</dbReference>
<evidence type="ECO:0000259" key="1">
    <source>
        <dbReference type="PROSITE" id="PS50211"/>
    </source>
</evidence>
<name>A0A1I7W3N8_LOALO</name>
<dbReference type="AlphaFoldDB" id="A0A1I7W3N8"/>
<reference evidence="3" key="2">
    <citation type="submission" date="2016-11" db="UniProtKB">
        <authorList>
            <consortium name="WormBaseParasite"/>
        </authorList>
    </citation>
    <scope>IDENTIFICATION</scope>
</reference>
<dbReference type="eggNOG" id="KOG3569">
    <property type="taxonomic scope" value="Eukaryota"/>
</dbReference>
<evidence type="ECO:0000313" key="2">
    <source>
        <dbReference type="Proteomes" id="UP000095285"/>
    </source>
</evidence>
<accession>A0A1I7W3N8</accession>
<keyword evidence="2" id="KW-1185">Reference proteome</keyword>
<dbReference type="Gene3D" id="3.30.450.200">
    <property type="match status" value="1"/>
</dbReference>
<dbReference type="WBParaSite" id="EN70_931">
    <property type="protein sequence ID" value="EN70_931"/>
    <property type="gene ID" value="EN70_931"/>
</dbReference>
<dbReference type="PANTHER" id="PTHR15288:SF0">
    <property type="entry name" value="UDENN DOMAIN-CONTAINING PROTEIN"/>
    <property type="match status" value="1"/>
</dbReference>
<organism evidence="2 3">
    <name type="scientific">Loa loa</name>
    <name type="common">Eye worm</name>
    <name type="synonym">Filaria loa</name>
    <dbReference type="NCBI Taxonomy" id="7209"/>
    <lineage>
        <taxon>Eukaryota</taxon>
        <taxon>Metazoa</taxon>
        <taxon>Ecdysozoa</taxon>
        <taxon>Nematoda</taxon>
        <taxon>Chromadorea</taxon>
        <taxon>Rhabditida</taxon>
        <taxon>Spirurina</taxon>
        <taxon>Spiruromorpha</taxon>
        <taxon>Filarioidea</taxon>
        <taxon>Onchocercidae</taxon>
        <taxon>Loa</taxon>
    </lineage>
</organism>
<dbReference type="SMART" id="SM00799">
    <property type="entry name" value="DENN"/>
    <property type="match status" value="1"/>
</dbReference>
<dbReference type="InterPro" id="IPR043153">
    <property type="entry name" value="DENN_C"/>
</dbReference>
<dbReference type="STRING" id="7209.A0A1I7W3N8"/>
<dbReference type="PANTHER" id="PTHR15288">
    <property type="entry name" value="DENN DOMAIN-CONTAINING PROTEIN 2"/>
    <property type="match status" value="1"/>
</dbReference>
<dbReference type="Proteomes" id="UP000095285">
    <property type="component" value="Unassembled WGS sequence"/>
</dbReference>
<sequence>MSESNYSILHQKPIMRNDSVTAKRPSVLLNGHSNETIAEKQTSQQTHSCVDCLDEGNSINPKLKRQVTRAKLVHRRTLALYDKHLNAFYGCMESHLFDRALIINLVERNEVNGLPYENISCDYVPRVAYIYPERSNQHLDKGHSSHTDCPDLFIPDFTRAKAFIESDRWPGNEEFTLTLTDESGKRTFAYCIRHLIRRHEANGEQATCSRDGDLPEVFAVISPVHAPLFYFALARECVCYLHNSLERLKNLLNVVYRCTFPTDGSSLHVFEEARDGAKRNIVIRGQDPILGQSDCSAIVQRMGPEVTVAIIGALLAEQRVIIVGGSVQCVCHAVQSVACLLHPFSWPYTLIPVLPDSLLEIVNSPTPYLMGLLRTNMYKLKPLVVKDKNRRTDDLTQEDLVIVDLDGGIFVPQLTEMYAANENADFKAKNAFALCEKLLVPRKLAVSLATKLKEAIAVGEGPRADFLLQKAMLSWFAALIWPYKSCGFYAAFIAESNGDFESIRTSKAQLVASHSSKSARRFTEWFVETGIFREWIRRKVTSVSEMNNTIPHNVENVANQKFDECVIAVTPQVSQMGVTNIFAKAHNLIFRSHLLKL</sequence>
<evidence type="ECO:0000313" key="3">
    <source>
        <dbReference type="WBParaSite" id="EN70_931"/>
    </source>
</evidence>
<proteinExistence type="predicted"/>
<dbReference type="InterPro" id="IPR001194">
    <property type="entry name" value="cDENN_dom"/>
</dbReference>
<dbReference type="PROSITE" id="PS50211">
    <property type="entry name" value="DENN"/>
    <property type="match status" value="1"/>
</dbReference>
<feature type="domain" description="UDENN" evidence="1">
    <location>
        <begin position="109"/>
        <end position="548"/>
    </location>
</feature>
<dbReference type="Pfam" id="PF02141">
    <property type="entry name" value="DENN"/>
    <property type="match status" value="1"/>
</dbReference>
<reference evidence="2" key="1">
    <citation type="submission" date="2012-04" db="EMBL/GenBank/DDBJ databases">
        <title>The Genome Sequence of Loa loa.</title>
        <authorList>
            <consortium name="The Broad Institute Genome Sequencing Platform"/>
            <consortium name="Broad Institute Genome Sequencing Center for Infectious Disease"/>
            <person name="Nutman T.B."/>
            <person name="Fink D.L."/>
            <person name="Russ C."/>
            <person name="Young S."/>
            <person name="Zeng Q."/>
            <person name="Gargeya S."/>
            <person name="Alvarado L."/>
            <person name="Berlin A."/>
            <person name="Chapman S.B."/>
            <person name="Chen Z."/>
            <person name="Freedman E."/>
            <person name="Gellesch M."/>
            <person name="Goldberg J."/>
            <person name="Griggs A."/>
            <person name="Gujja S."/>
            <person name="Heilman E.R."/>
            <person name="Heiman D."/>
            <person name="Howarth C."/>
            <person name="Mehta T."/>
            <person name="Neiman D."/>
            <person name="Pearson M."/>
            <person name="Roberts A."/>
            <person name="Saif S."/>
            <person name="Shea T."/>
            <person name="Shenoy N."/>
            <person name="Sisk P."/>
            <person name="Stolte C."/>
            <person name="Sykes S."/>
            <person name="White J."/>
            <person name="Yandava C."/>
            <person name="Haas B."/>
            <person name="Henn M.R."/>
            <person name="Nusbaum C."/>
            <person name="Birren B."/>
        </authorList>
    </citation>
    <scope>NUCLEOTIDE SEQUENCE [LARGE SCALE GENOMIC DNA]</scope>
</reference>
<protein>
    <submittedName>
        <fullName evidence="3">UDENN domain-containing protein</fullName>
    </submittedName>
</protein>
<dbReference type="InterPro" id="IPR037516">
    <property type="entry name" value="Tripartite_DENN"/>
</dbReference>